<dbReference type="InterPro" id="IPR012340">
    <property type="entry name" value="NA-bd_OB-fold"/>
</dbReference>
<organism evidence="2 3">
    <name type="scientific">Striga asiatica</name>
    <name type="common">Asiatic witchweed</name>
    <name type="synonym">Buchnera asiatica</name>
    <dbReference type="NCBI Taxonomy" id="4170"/>
    <lineage>
        <taxon>Eukaryota</taxon>
        <taxon>Viridiplantae</taxon>
        <taxon>Streptophyta</taxon>
        <taxon>Embryophyta</taxon>
        <taxon>Tracheophyta</taxon>
        <taxon>Spermatophyta</taxon>
        <taxon>Magnoliopsida</taxon>
        <taxon>eudicotyledons</taxon>
        <taxon>Gunneridae</taxon>
        <taxon>Pentapetalae</taxon>
        <taxon>asterids</taxon>
        <taxon>lamiids</taxon>
        <taxon>Lamiales</taxon>
        <taxon>Orobanchaceae</taxon>
        <taxon>Buchnereae</taxon>
        <taxon>Striga</taxon>
    </lineage>
</organism>
<accession>A0A5A7QWY9</accession>
<evidence type="ECO:0000256" key="1">
    <source>
        <dbReference type="SAM" id="MobiDB-lite"/>
    </source>
</evidence>
<protein>
    <submittedName>
        <fullName evidence="2">Nucleic acid-binding</fullName>
    </submittedName>
</protein>
<feature type="region of interest" description="Disordered" evidence="1">
    <location>
        <begin position="293"/>
        <end position="322"/>
    </location>
</feature>
<sequence>MNKTEWNIKGNRVERTSKVCPKSTYKKEASSIKKFHMELFRRHLKEGNVIAIRDFIVSPNGGRYKITIGMDKIAFHGRTRVLRVSKDRFPKFLYNFTSFSQLAKGTFFDPMLIDTTFIHSRNKLSCTLWEEKVDEIMPSILNRDIEPLVVILQFCRAKVVGVKVSNTSDITKLIVDQSTDEIKDIVAALWEEKVDEVMPPILNRDIESLVVILQFCRAKVVRASVKVSNTFDITKLIVEIKEFVAALAVIGSARSLSRSLVTTAVGKNGTFLIESQESDLMSKMVHAEAEKELDYGVDENNEENKYEDENEVNSPDKELNDKKDATPLKYYCKRKLFGESSSTTQKQKVKLHDAKKSVEGENEVQGKSVQGENEVFYEENAYIEDV</sequence>
<proteinExistence type="predicted"/>
<dbReference type="EMBL" id="BKCP01008626">
    <property type="protein sequence ID" value="GER49498.1"/>
    <property type="molecule type" value="Genomic_DNA"/>
</dbReference>
<dbReference type="Gene3D" id="2.40.50.140">
    <property type="entry name" value="Nucleic acid-binding proteins"/>
    <property type="match status" value="1"/>
</dbReference>
<dbReference type="AlphaFoldDB" id="A0A5A7QWY9"/>
<dbReference type="OrthoDB" id="913088at2759"/>
<name>A0A5A7QWY9_STRAF</name>
<keyword evidence="3" id="KW-1185">Reference proteome</keyword>
<comment type="caution">
    <text evidence="2">The sequence shown here is derived from an EMBL/GenBank/DDBJ whole genome shotgun (WGS) entry which is preliminary data.</text>
</comment>
<dbReference type="Proteomes" id="UP000325081">
    <property type="component" value="Unassembled WGS sequence"/>
</dbReference>
<feature type="region of interest" description="Disordered" evidence="1">
    <location>
        <begin position="340"/>
        <end position="372"/>
    </location>
</feature>
<feature type="compositionally biased region" description="Acidic residues" evidence="1">
    <location>
        <begin position="295"/>
        <end position="311"/>
    </location>
</feature>
<evidence type="ECO:0000313" key="3">
    <source>
        <dbReference type="Proteomes" id="UP000325081"/>
    </source>
</evidence>
<reference evidence="3" key="1">
    <citation type="journal article" date="2019" name="Curr. Biol.">
        <title>Genome Sequence of Striga asiatica Provides Insight into the Evolution of Plant Parasitism.</title>
        <authorList>
            <person name="Yoshida S."/>
            <person name="Kim S."/>
            <person name="Wafula E.K."/>
            <person name="Tanskanen J."/>
            <person name="Kim Y.M."/>
            <person name="Honaas L."/>
            <person name="Yang Z."/>
            <person name="Spallek T."/>
            <person name="Conn C.E."/>
            <person name="Ichihashi Y."/>
            <person name="Cheong K."/>
            <person name="Cui S."/>
            <person name="Der J.P."/>
            <person name="Gundlach H."/>
            <person name="Jiao Y."/>
            <person name="Hori C."/>
            <person name="Ishida J.K."/>
            <person name="Kasahara H."/>
            <person name="Kiba T."/>
            <person name="Kim M.S."/>
            <person name="Koo N."/>
            <person name="Laohavisit A."/>
            <person name="Lee Y.H."/>
            <person name="Lumba S."/>
            <person name="McCourt P."/>
            <person name="Mortimer J.C."/>
            <person name="Mutuku J.M."/>
            <person name="Nomura T."/>
            <person name="Sasaki-Sekimoto Y."/>
            <person name="Seto Y."/>
            <person name="Wang Y."/>
            <person name="Wakatake T."/>
            <person name="Sakakibara H."/>
            <person name="Demura T."/>
            <person name="Yamaguchi S."/>
            <person name="Yoneyama K."/>
            <person name="Manabe R.I."/>
            <person name="Nelson D.C."/>
            <person name="Schulman A.H."/>
            <person name="Timko M.P."/>
            <person name="dePamphilis C.W."/>
            <person name="Choi D."/>
            <person name="Shirasu K."/>
        </authorList>
    </citation>
    <scope>NUCLEOTIDE SEQUENCE [LARGE SCALE GENOMIC DNA]</scope>
    <source>
        <strain evidence="3">cv. UVA1</strain>
    </source>
</reference>
<evidence type="ECO:0000313" key="2">
    <source>
        <dbReference type="EMBL" id="GER49498.1"/>
    </source>
</evidence>
<gene>
    <name evidence="2" type="ORF">STAS_26748</name>
</gene>
<feature type="compositionally biased region" description="Basic and acidic residues" evidence="1">
    <location>
        <begin position="350"/>
        <end position="359"/>
    </location>
</feature>